<dbReference type="SUPFAM" id="SSF53613">
    <property type="entry name" value="Ribokinase-like"/>
    <property type="match status" value="1"/>
</dbReference>
<evidence type="ECO:0000259" key="1">
    <source>
        <dbReference type="Pfam" id="PF00294"/>
    </source>
</evidence>
<comment type="caution">
    <text evidence="2">The sequence shown here is derived from an EMBL/GenBank/DDBJ whole genome shotgun (WGS) entry which is preliminary data.</text>
</comment>
<gene>
    <name evidence="2" type="ORF">LCGC14_2221490</name>
</gene>
<dbReference type="Pfam" id="PF00294">
    <property type="entry name" value="PfkB"/>
    <property type="match status" value="1"/>
</dbReference>
<dbReference type="EMBL" id="LAZR01029687">
    <property type="protein sequence ID" value="KKL58824.1"/>
    <property type="molecule type" value="Genomic_DNA"/>
</dbReference>
<dbReference type="Gene3D" id="3.40.1190.20">
    <property type="match status" value="1"/>
</dbReference>
<name>A0A0F9DAZ3_9ZZZZ</name>
<accession>A0A0F9DAZ3</accession>
<sequence>MKPLDLVFFGHFSIDRISYKDKDKDRVALGGGVTYGSSTAKAFDSQKEIGIVSVIGNDFKPEYNEFLKKIGVDLRGVRQLGSSTTSFKLTYNDNRRKIILRAKAPDLEFSQVPKDYFSGKTFMLSPICNEIHFEFVRLLNARVEGIIGLDVQGFIRSFDSEGYLSERNSQESIDLVYRIIDELDEKLIFKASHYEAEIITGKSDPFKSIDELCRNDAIIIITLGKYGSLILQKNHKVIEIPAFQPNQIQDPTGAGDAYMASFLLEYSDSEKKNLKHTGIVASAAVSFLLEEKGHRGVKPRKTVYKRITEQKYLKFQYDKE</sequence>
<feature type="domain" description="Carbohydrate kinase PfkB" evidence="1">
    <location>
        <begin position="188"/>
        <end position="295"/>
    </location>
</feature>
<dbReference type="PANTHER" id="PTHR47098:SF2">
    <property type="entry name" value="PROTEIN MAK32"/>
    <property type="match status" value="1"/>
</dbReference>
<dbReference type="InterPro" id="IPR011611">
    <property type="entry name" value="PfkB_dom"/>
</dbReference>
<dbReference type="InterPro" id="IPR029056">
    <property type="entry name" value="Ribokinase-like"/>
</dbReference>
<organism evidence="2">
    <name type="scientific">marine sediment metagenome</name>
    <dbReference type="NCBI Taxonomy" id="412755"/>
    <lineage>
        <taxon>unclassified sequences</taxon>
        <taxon>metagenomes</taxon>
        <taxon>ecological metagenomes</taxon>
    </lineage>
</organism>
<reference evidence="2" key="1">
    <citation type="journal article" date="2015" name="Nature">
        <title>Complex archaea that bridge the gap between prokaryotes and eukaryotes.</title>
        <authorList>
            <person name="Spang A."/>
            <person name="Saw J.H."/>
            <person name="Jorgensen S.L."/>
            <person name="Zaremba-Niedzwiedzka K."/>
            <person name="Martijn J."/>
            <person name="Lind A.E."/>
            <person name="van Eijk R."/>
            <person name="Schleper C."/>
            <person name="Guy L."/>
            <person name="Ettema T.J."/>
        </authorList>
    </citation>
    <scope>NUCLEOTIDE SEQUENCE</scope>
</reference>
<protein>
    <recommendedName>
        <fullName evidence="1">Carbohydrate kinase PfkB domain-containing protein</fullName>
    </recommendedName>
</protein>
<proteinExistence type="predicted"/>
<dbReference type="AlphaFoldDB" id="A0A0F9DAZ3"/>
<dbReference type="PANTHER" id="PTHR47098">
    <property type="entry name" value="PROTEIN MAK32"/>
    <property type="match status" value="1"/>
</dbReference>
<evidence type="ECO:0000313" key="2">
    <source>
        <dbReference type="EMBL" id="KKL58824.1"/>
    </source>
</evidence>